<evidence type="ECO:0000313" key="3">
    <source>
        <dbReference type="Proteomes" id="UP000664466"/>
    </source>
</evidence>
<protein>
    <submittedName>
        <fullName evidence="2">AlpA family phage regulatory protein</fullName>
    </submittedName>
</protein>
<dbReference type="InterPro" id="IPR010260">
    <property type="entry name" value="AlpA"/>
</dbReference>
<reference evidence="1 3" key="1">
    <citation type="submission" date="2021-03" db="EMBL/GenBank/DDBJ databases">
        <title>Draft genome and methylome analysis of Thiotrix fructosivoruns ATCC 49748.</title>
        <authorList>
            <person name="Fomenkov A."/>
            <person name="Grabovich M.Y."/>
            <person name="Roberts R.J."/>
        </authorList>
    </citation>
    <scope>NUCLEOTIDE SEQUENCE [LARGE SCALE GENOMIC DNA]</scope>
    <source>
        <strain evidence="1 3">ATCC 49748</strain>
    </source>
</reference>
<accession>A0A8B0SJ94</accession>
<dbReference type="Gene3D" id="1.10.238.160">
    <property type="match status" value="1"/>
</dbReference>
<keyword evidence="3" id="KW-1185">Reference proteome</keyword>
<organism evidence="2">
    <name type="scientific">Thiothrix fructosivorans</name>
    <dbReference type="NCBI Taxonomy" id="111770"/>
    <lineage>
        <taxon>Bacteria</taxon>
        <taxon>Pseudomonadati</taxon>
        <taxon>Pseudomonadota</taxon>
        <taxon>Gammaproteobacteria</taxon>
        <taxon>Thiotrichales</taxon>
        <taxon>Thiotrichaceae</taxon>
        <taxon>Thiothrix</taxon>
    </lineage>
</organism>
<dbReference type="Proteomes" id="UP000664466">
    <property type="component" value="Unassembled WGS sequence"/>
</dbReference>
<dbReference type="EMBL" id="CP072748">
    <property type="protein sequence ID" value="QTX10899.1"/>
    <property type="molecule type" value="Genomic_DNA"/>
</dbReference>
<sequence>MLPIKKVSEMTTLAPASIRRKYRAGTFPAPLKLSERRYGWRESDVQGWLDKLEAVTNGNEIQP</sequence>
<name>A0A8B0SJ94_9GAMM</name>
<evidence type="ECO:0000313" key="2">
    <source>
        <dbReference type="EMBL" id="QTX10899.1"/>
    </source>
</evidence>
<evidence type="ECO:0000313" key="1">
    <source>
        <dbReference type="EMBL" id="MBO0613687.1"/>
    </source>
</evidence>
<dbReference type="AlphaFoldDB" id="A0A8B0SJ94"/>
<dbReference type="EMBL" id="JAFMPM010000006">
    <property type="protein sequence ID" value="MBO0613687.1"/>
    <property type="molecule type" value="Genomic_DNA"/>
</dbReference>
<gene>
    <name evidence="2" type="ORF">J1836_000525</name>
    <name evidence="1" type="ORF">J1836_12290</name>
</gene>
<dbReference type="RefSeq" id="WP_207251358.1">
    <property type="nucleotide sequence ID" value="NZ_JAFMPM010000006.1"/>
</dbReference>
<dbReference type="Pfam" id="PF05930">
    <property type="entry name" value="Phage_AlpA"/>
    <property type="match status" value="1"/>
</dbReference>
<reference evidence="2" key="2">
    <citation type="submission" date="2021-04" db="EMBL/GenBank/DDBJ databases">
        <title>Complete Genome and methylome analysis of Thiothrix fructosivorans ATCC 49748.</title>
        <authorList>
            <person name="Fomenkov A."/>
            <person name="Sun L."/>
            <person name="Vincze T."/>
            <person name="Grabovich M.Y."/>
            <person name="Roberts R.J."/>
        </authorList>
    </citation>
    <scope>NUCLEOTIDE SEQUENCE</scope>
    <source>
        <strain evidence="2">ATCC 49748</strain>
    </source>
</reference>
<proteinExistence type="predicted"/>